<sequence>MLLREHRHGQLVLFTSKRQMLACHAALPEDLGAQVQMQGERSRTELLAEHGRRVERGQRSILFGLQSFGEGIDLPGRLCEHVVIDKLPFSPPSSPVEEALAEWLNAQGRDPFAEIAVPRAAMKLAQWAGRGVRTVTDHAVITICDTRLVTMRYGREILAGLPPFPVVRTKQLPLADGGRTIEFDAGTAAAPIRVAST</sequence>
<dbReference type="InterPro" id="IPR027417">
    <property type="entry name" value="P-loop_NTPase"/>
</dbReference>
<dbReference type="GO" id="GO:0004386">
    <property type="term" value="F:helicase activity"/>
    <property type="evidence" value="ECO:0007669"/>
    <property type="project" value="UniProtKB-KW"/>
</dbReference>
<keyword evidence="2" id="KW-0547">Nucleotide-binding</keyword>
<dbReference type="SMART" id="SM00491">
    <property type="entry name" value="HELICc2"/>
    <property type="match status" value="1"/>
</dbReference>
<evidence type="ECO:0000259" key="1">
    <source>
        <dbReference type="SMART" id="SM00491"/>
    </source>
</evidence>
<dbReference type="EMBL" id="JBBKZT010000028">
    <property type="protein sequence ID" value="MEJ8851843.1"/>
    <property type="molecule type" value="Genomic_DNA"/>
</dbReference>
<dbReference type="InterPro" id="IPR006555">
    <property type="entry name" value="ATP-dep_Helicase_C"/>
</dbReference>
<protein>
    <submittedName>
        <fullName evidence="2">Helicase C-terminal domain-containing protein</fullName>
    </submittedName>
</protein>
<keyword evidence="2" id="KW-0378">Hydrolase</keyword>
<dbReference type="Pfam" id="PF13307">
    <property type="entry name" value="Helicase_C_2"/>
    <property type="match status" value="1"/>
</dbReference>
<dbReference type="InterPro" id="IPR045028">
    <property type="entry name" value="DinG/Rad3-like"/>
</dbReference>
<keyword evidence="2" id="KW-0067">ATP-binding</keyword>
<dbReference type="Proteomes" id="UP001385892">
    <property type="component" value="Unassembled WGS sequence"/>
</dbReference>
<organism evidence="2 3">
    <name type="scientific">Variovorax rhizosphaerae</name>
    <dbReference type="NCBI Taxonomy" id="1836200"/>
    <lineage>
        <taxon>Bacteria</taxon>
        <taxon>Pseudomonadati</taxon>
        <taxon>Pseudomonadota</taxon>
        <taxon>Betaproteobacteria</taxon>
        <taxon>Burkholderiales</taxon>
        <taxon>Comamonadaceae</taxon>
        <taxon>Variovorax</taxon>
    </lineage>
</organism>
<evidence type="ECO:0000313" key="3">
    <source>
        <dbReference type="Proteomes" id="UP001385892"/>
    </source>
</evidence>
<dbReference type="PANTHER" id="PTHR11472:SF59">
    <property type="entry name" value="ATP-DEPENDENT DNA HELICASE DING"/>
    <property type="match status" value="1"/>
</dbReference>
<dbReference type="RefSeq" id="WP_340347740.1">
    <property type="nucleotide sequence ID" value="NZ_JBBKZT010000028.1"/>
</dbReference>
<keyword evidence="2" id="KW-0347">Helicase</keyword>
<proteinExistence type="predicted"/>
<dbReference type="SUPFAM" id="SSF52540">
    <property type="entry name" value="P-loop containing nucleoside triphosphate hydrolases"/>
    <property type="match status" value="1"/>
</dbReference>
<accession>A0ABU8WYJ4</accession>
<gene>
    <name evidence="2" type="ORF">WKW82_34805</name>
</gene>
<dbReference type="Gene3D" id="3.40.50.300">
    <property type="entry name" value="P-loop containing nucleotide triphosphate hydrolases"/>
    <property type="match status" value="1"/>
</dbReference>
<keyword evidence="3" id="KW-1185">Reference proteome</keyword>
<feature type="domain" description="ATP-dependent helicase C-terminal" evidence="1">
    <location>
        <begin position="17"/>
        <end position="150"/>
    </location>
</feature>
<reference evidence="2 3" key="1">
    <citation type="submission" date="2024-03" db="EMBL/GenBank/DDBJ databases">
        <title>Novel species of the genus Variovorax.</title>
        <authorList>
            <person name="Liu Q."/>
            <person name="Xin Y.-H."/>
        </authorList>
    </citation>
    <scope>NUCLEOTIDE SEQUENCE [LARGE SCALE GENOMIC DNA]</scope>
    <source>
        <strain evidence="2 3">KACC 18900</strain>
    </source>
</reference>
<name>A0ABU8WYJ4_9BURK</name>
<comment type="caution">
    <text evidence="2">The sequence shown here is derived from an EMBL/GenBank/DDBJ whole genome shotgun (WGS) entry which is preliminary data.</text>
</comment>
<dbReference type="PANTHER" id="PTHR11472">
    <property type="entry name" value="DNA REPAIR DEAD HELICASE RAD3/XP-D SUBFAMILY MEMBER"/>
    <property type="match status" value="1"/>
</dbReference>
<evidence type="ECO:0000313" key="2">
    <source>
        <dbReference type="EMBL" id="MEJ8851843.1"/>
    </source>
</evidence>